<name>A0ABN7PYG5_9BURK</name>
<dbReference type="EMBL" id="CAJPVI010000018">
    <property type="protein sequence ID" value="CAG2147626.1"/>
    <property type="molecule type" value="Genomic_DNA"/>
</dbReference>
<evidence type="ECO:0000313" key="2">
    <source>
        <dbReference type="Proteomes" id="UP000672657"/>
    </source>
</evidence>
<sequence>MAKTYGKAASPDSCLVHAEGKTEWTHQGNGYENFGTKVKAPPGGFPEFVRVAAYGSFTDEMRESHIRKLTAIAAILANC</sequence>
<protein>
    <submittedName>
        <fullName evidence="1">Uncharacterized protein</fullName>
    </submittedName>
</protein>
<organism evidence="1 2">
    <name type="scientific">Cupriavidus numazuensis</name>
    <dbReference type="NCBI Taxonomy" id="221992"/>
    <lineage>
        <taxon>Bacteria</taxon>
        <taxon>Pseudomonadati</taxon>
        <taxon>Pseudomonadota</taxon>
        <taxon>Betaproteobacteria</taxon>
        <taxon>Burkholderiales</taxon>
        <taxon>Burkholderiaceae</taxon>
        <taxon>Cupriavidus</taxon>
    </lineage>
</organism>
<proteinExistence type="predicted"/>
<comment type="caution">
    <text evidence="1">The sequence shown here is derived from an EMBL/GenBank/DDBJ whole genome shotgun (WGS) entry which is preliminary data.</text>
</comment>
<keyword evidence="2" id="KW-1185">Reference proteome</keyword>
<evidence type="ECO:0000313" key="1">
    <source>
        <dbReference type="EMBL" id="CAG2147626.1"/>
    </source>
</evidence>
<dbReference type="Proteomes" id="UP000672657">
    <property type="component" value="Unassembled WGS sequence"/>
</dbReference>
<accession>A0ABN7PYG5</accession>
<gene>
    <name evidence="1" type="ORF">LMG26411_03171</name>
</gene>
<reference evidence="1 2" key="1">
    <citation type="submission" date="2021-03" db="EMBL/GenBank/DDBJ databases">
        <authorList>
            <person name="Peeters C."/>
        </authorList>
    </citation>
    <scope>NUCLEOTIDE SEQUENCE [LARGE SCALE GENOMIC DNA]</scope>
    <source>
        <strain evidence="1 2">LMG 26411</strain>
    </source>
</reference>
<dbReference type="RefSeq" id="WP_211954218.1">
    <property type="nucleotide sequence ID" value="NZ_CAJPVI010000018.1"/>
</dbReference>